<gene>
    <name evidence="1" type="ORF">A0J61_02117</name>
</gene>
<dbReference type="AlphaFoldDB" id="A0A1C7NLJ5"/>
<keyword evidence="2" id="KW-1185">Reference proteome</keyword>
<comment type="caution">
    <text evidence="1">The sequence shown here is derived from an EMBL/GenBank/DDBJ whole genome shotgun (WGS) entry which is preliminary data.</text>
</comment>
<protein>
    <submittedName>
        <fullName evidence="1">Uncharacterized protein</fullName>
    </submittedName>
</protein>
<dbReference type="EMBL" id="LUGH01000076">
    <property type="protein sequence ID" value="OBZ89840.1"/>
    <property type="molecule type" value="Genomic_DNA"/>
</dbReference>
<evidence type="ECO:0000313" key="2">
    <source>
        <dbReference type="Proteomes" id="UP000093000"/>
    </source>
</evidence>
<evidence type="ECO:0000313" key="1">
    <source>
        <dbReference type="EMBL" id="OBZ89840.1"/>
    </source>
</evidence>
<dbReference type="Proteomes" id="UP000093000">
    <property type="component" value="Unassembled WGS sequence"/>
</dbReference>
<sequence>MTCAKLYIKSQTTNLAYVKYFRHVEAATKLFNMISQSDPFLHHFKTELQVWSVPELMAKEAKEALG</sequence>
<proteinExistence type="predicted"/>
<dbReference type="InParanoid" id="A0A1C7NLJ5"/>
<name>A0A1C7NLJ5_9FUNG</name>
<organism evidence="1 2">
    <name type="scientific">Choanephora cucurbitarum</name>
    <dbReference type="NCBI Taxonomy" id="101091"/>
    <lineage>
        <taxon>Eukaryota</taxon>
        <taxon>Fungi</taxon>
        <taxon>Fungi incertae sedis</taxon>
        <taxon>Mucoromycota</taxon>
        <taxon>Mucoromycotina</taxon>
        <taxon>Mucoromycetes</taxon>
        <taxon>Mucorales</taxon>
        <taxon>Mucorineae</taxon>
        <taxon>Choanephoraceae</taxon>
        <taxon>Choanephoroideae</taxon>
        <taxon>Choanephora</taxon>
    </lineage>
</organism>
<accession>A0A1C7NLJ5</accession>
<reference evidence="1 2" key="1">
    <citation type="submission" date="2016-03" db="EMBL/GenBank/DDBJ databases">
        <title>Choanephora cucurbitarum.</title>
        <authorList>
            <person name="Min B."/>
            <person name="Park H."/>
            <person name="Park J.-H."/>
            <person name="Shin H.-D."/>
            <person name="Choi I.-G."/>
        </authorList>
    </citation>
    <scope>NUCLEOTIDE SEQUENCE [LARGE SCALE GENOMIC DNA]</scope>
    <source>
        <strain evidence="1 2">KUS-F28377</strain>
    </source>
</reference>